<feature type="coiled-coil region" evidence="1">
    <location>
        <begin position="191"/>
        <end position="222"/>
    </location>
</feature>
<sequence length="230" mass="24482">MRRIGRMATVFSYRTLGCVAALLLSATATLAQDKPAAPAPAAPAAGGAAASSSADNPWNKLCGEDARTKKQVCFTVRELRTDSGQFLASAGVREVDGETRKILLVQTPVAMLIQPGIRVQVDQNTQVPGKYTICMPNACFAEIPITDDFTASMKKGKDLIITTQNQQAKALNFPISLTGFTSSYEGPAIDTAALQRQREQLASEVQRKAKEAQQKLLDAQNAASGNAAKP</sequence>
<dbReference type="Pfam" id="PF06776">
    <property type="entry name" value="IalB"/>
    <property type="match status" value="1"/>
</dbReference>
<evidence type="ECO:0000256" key="1">
    <source>
        <dbReference type="SAM" id="Coils"/>
    </source>
</evidence>
<dbReference type="Gene3D" id="2.60.40.1880">
    <property type="entry name" value="Invasion associated locus B (IalB) protein"/>
    <property type="match status" value="1"/>
</dbReference>
<feature type="signal peptide" evidence="2">
    <location>
        <begin position="1"/>
        <end position="31"/>
    </location>
</feature>
<reference evidence="3 4" key="1">
    <citation type="submission" date="2017-08" db="EMBL/GenBank/DDBJ databases">
        <title>Pleomorphomonas carboxidotrophicus sp. nov., a new mesophilic hydrogenogenic carboxidotroph.</title>
        <authorList>
            <person name="Esquivel-Elizondo S."/>
            <person name="Krajmalnik-Brown R."/>
            <person name="Maldonado J."/>
        </authorList>
    </citation>
    <scope>NUCLEOTIDE SEQUENCE [LARGE SCALE GENOMIC DNA]</scope>
    <source>
        <strain evidence="3 4">SVCO-16</strain>
    </source>
</reference>
<evidence type="ECO:0000313" key="3">
    <source>
        <dbReference type="EMBL" id="PIP00843.1"/>
    </source>
</evidence>
<dbReference type="EMBL" id="NQVN01000001">
    <property type="protein sequence ID" value="PIP00843.1"/>
    <property type="molecule type" value="Genomic_DNA"/>
</dbReference>
<keyword evidence="4" id="KW-1185">Reference proteome</keyword>
<name>A0A2G9X2S1_9HYPH</name>
<keyword evidence="1" id="KW-0175">Coiled coil</keyword>
<feature type="chain" id="PRO_5013883577" description="Invasion-associated locus B family protein" evidence="2">
    <location>
        <begin position="32"/>
        <end position="230"/>
    </location>
</feature>
<comment type="caution">
    <text evidence="3">The sequence shown here is derived from an EMBL/GenBank/DDBJ whole genome shotgun (WGS) entry which is preliminary data.</text>
</comment>
<protein>
    <recommendedName>
        <fullName evidence="5">Invasion-associated locus B family protein</fullName>
    </recommendedName>
</protein>
<dbReference type="Proteomes" id="UP000231070">
    <property type="component" value="Unassembled WGS sequence"/>
</dbReference>
<evidence type="ECO:0000256" key="2">
    <source>
        <dbReference type="SAM" id="SignalP"/>
    </source>
</evidence>
<dbReference type="InterPro" id="IPR010642">
    <property type="entry name" value="Invasion_prot_B"/>
</dbReference>
<accession>A0A2G9X2S1</accession>
<gene>
    <name evidence="3" type="ORF">CJ014_01710</name>
</gene>
<evidence type="ECO:0008006" key="5">
    <source>
        <dbReference type="Google" id="ProtNLM"/>
    </source>
</evidence>
<organism evidence="3 4">
    <name type="scientific">Pleomorphomonas carboxyditropha</name>
    <dbReference type="NCBI Taxonomy" id="2023338"/>
    <lineage>
        <taxon>Bacteria</taxon>
        <taxon>Pseudomonadati</taxon>
        <taxon>Pseudomonadota</taxon>
        <taxon>Alphaproteobacteria</taxon>
        <taxon>Hyphomicrobiales</taxon>
        <taxon>Pleomorphomonadaceae</taxon>
        <taxon>Pleomorphomonas</taxon>
    </lineage>
</organism>
<evidence type="ECO:0000313" key="4">
    <source>
        <dbReference type="Proteomes" id="UP000231070"/>
    </source>
</evidence>
<dbReference type="InterPro" id="IPR038696">
    <property type="entry name" value="IalB_sf"/>
</dbReference>
<keyword evidence="2" id="KW-0732">Signal</keyword>
<dbReference type="AlphaFoldDB" id="A0A2G9X2S1"/>
<proteinExistence type="predicted"/>